<sequence>MTRALTAADVEDFADHNHDPSVNCHKMSFEDVLRSPFHWEGKLQLRLWASSA</sequence>
<evidence type="ECO:0000313" key="1">
    <source>
        <dbReference type="EMBL" id="UVF22656.1"/>
    </source>
</evidence>
<dbReference type="Proteomes" id="UP001017257">
    <property type="component" value="Plasmid pR24_2"/>
</dbReference>
<keyword evidence="2" id="KW-1185">Reference proteome</keyword>
<dbReference type="EMBL" id="CP102847">
    <property type="protein sequence ID" value="UVF22656.1"/>
    <property type="molecule type" value="Genomic_DNA"/>
</dbReference>
<organism evidence="1 2">
    <name type="scientific">Microvirga terrae</name>
    <dbReference type="NCBI Taxonomy" id="2740529"/>
    <lineage>
        <taxon>Bacteria</taxon>
        <taxon>Pseudomonadati</taxon>
        <taxon>Pseudomonadota</taxon>
        <taxon>Alphaproteobacteria</taxon>
        <taxon>Hyphomicrobiales</taxon>
        <taxon>Methylobacteriaceae</taxon>
        <taxon>Microvirga</taxon>
    </lineage>
</organism>
<name>A0ABY5S2A3_9HYPH</name>
<dbReference type="RefSeq" id="WP_173949723.1">
    <property type="nucleotide sequence ID" value="NZ_CP102847.1"/>
</dbReference>
<geneLocation type="plasmid" evidence="1 2">
    <name>pR24_2</name>
</geneLocation>
<reference evidence="1" key="1">
    <citation type="submission" date="2022-08" db="EMBL/GenBank/DDBJ databases">
        <title>Microvirga terrae sp. nov., isolated from soil.</title>
        <authorList>
            <person name="Kim K.H."/>
            <person name="Seo Y.L."/>
            <person name="Kim J.M."/>
            <person name="Lee J.K."/>
            <person name="Han D.M."/>
            <person name="Jeon C.O."/>
        </authorList>
    </citation>
    <scope>NUCLEOTIDE SEQUENCE</scope>
    <source>
        <strain evidence="1">R24</strain>
        <plasmid evidence="1">pR24_2</plasmid>
    </source>
</reference>
<proteinExistence type="predicted"/>
<evidence type="ECO:0000313" key="2">
    <source>
        <dbReference type="Proteomes" id="UP001017257"/>
    </source>
</evidence>
<accession>A0ABY5S2A3</accession>
<protein>
    <submittedName>
        <fullName evidence="1">Uncharacterized protein</fullName>
    </submittedName>
</protein>
<gene>
    <name evidence="1" type="ORF">HPT29_027990</name>
</gene>
<keyword evidence="1" id="KW-0614">Plasmid</keyword>